<feature type="domain" description="Rod shape-determining protein MreC beta-barrel core" evidence="5">
    <location>
        <begin position="23"/>
        <end position="170"/>
    </location>
</feature>
<dbReference type="InterPro" id="IPR042177">
    <property type="entry name" value="Cell/Rod_1"/>
</dbReference>
<accession>A0A645DIX0</accession>
<evidence type="ECO:0000256" key="2">
    <source>
        <dbReference type="ARBA" id="ARBA00013855"/>
    </source>
</evidence>
<organism evidence="6">
    <name type="scientific">bioreactor metagenome</name>
    <dbReference type="NCBI Taxonomy" id="1076179"/>
    <lineage>
        <taxon>unclassified sequences</taxon>
        <taxon>metagenomes</taxon>
        <taxon>ecological metagenomes</taxon>
    </lineage>
</organism>
<dbReference type="EMBL" id="VSSQ01036675">
    <property type="protein sequence ID" value="MPM89207.1"/>
    <property type="molecule type" value="Genomic_DNA"/>
</dbReference>
<dbReference type="Pfam" id="PF04085">
    <property type="entry name" value="MreC"/>
    <property type="match status" value="1"/>
</dbReference>
<evidence type="ECO:0000256" key="1">
    <source>
        <dbReference type="ARBA" id="ARBA00009369"/>
    </source>
</evidence>
<dbReference type="PANTHER" id="PTHR34138">
    <property type="entry name" value="CELL SHAPE-DETERMINING PROTEIN MREC"/>
    <property type="match status" value="1"/>
</dbReference>
<protein>
    <recommendedName>
        <fullName evidence="2">Cell shape-determining protein MreC</fullName>
    </recommendedName>
    <alternativeName>
        <fullName evidence="4">Cell shape protein MreC</fullName>
    </alternativeName>
</protein>
<evidence type="ECO:0000259" key="5">
    <source>
        <dbReference type="Pfam" id="PF04085"/>
    </source>
</evidence>
<dbReference type="InterPro" id="IPR055342">
    <property type="entry name" value="MreC_beta-barrel_core"/>
</dbReference>
<dbReference type="InterPro" id="IPR007221">
    <property type="entry name" value="MreC"/>
</dbReference>
<evidence type="ECO:0000256" key="4">
    <source>
        <dbReference type="ARBA" id="ARBA00032089"/>
    </source>
</evidence>
<comment type="similarity">
    <text evidence="1">Belongs to the MreC family.</text>
</comment>
<evidence type="ECO:0000313" key="6">
    <source>
        <dbReference type="EMBL" id="MPM89207.1"/>
    </source>
</evidence>
<dbReference type="PANTHER" id="PTHR34138:SF1">
    <property type="entry name" value="CELL SHAPE-DETERMINING PROTEIN MREC"/>
    <property type="match status" value="1"/>
</dbReference>
<proteinExistence type="inferred from homology"/>
<sequence length="186" mass="20686">MNLAVKQQSVPYKAKFTYIPAKVVGSSSNRKHNYLIINKGKVDGLDKDMGVISPQGVVGVISAVSDNYAYVISYLNVNQSVSAKLSGSNAFGPMIWDGKRINYAVLTEIPQHIKFHYGDTVRTSGFSTLFPPDLPLGTVKKSKIIKGTHHEIQVKLFQDFKTLLYVRVVKNNDRQEIDQLSKGNEI</sequence>
<dbReference type="GO" id="GO:0008360">
    <property type="term" value="P:regulation of cell shape"/>
    <property type="evidence" value="ECO:0007669"/>
    <property type="project" value="UniProtKB-KW"/>
</dbReference>
<keyword evidence="3" id="KW-0133">Cell shape</keyword>
<dbReference type="AlphaFoldDB" id="A0A645DIX0"/>
<reference evidence="6" key="1">
    <citation type="submission" date="2019-08" db="EMBL/GenBank/DDBJ databases">
        <authorList>
            <person name="Kucharzyk K."/>
            <person name="Murdoch R.W."/>
            <person name="Higgins S."/>
            <person name="Loffler F."/>
        </authorList>
    </citation>
    <scope>NUCLEOTIDE SEQUENCE</scope>
</reference>
<comment type="caution">
    <text evidence="6">The sequence shown here is derived from an EMBL/GenBank/DDBJ whole genome shotgun (WGS) entry which is preliminary data.</text>
</comment>
<dbReference type="InterPro" id="IPR042175">
    <property type="entry name" value="Cell/Rod_MreC_2"/>
</dbReference>
<dbReference type="Gene3D" id="2.40.10.350">
    <property type="entry name" value="Rod shape-determining protein MreC, domain 2"/>
    <property type="match status" value="1"/>
</dbReference>
<dbReference type="GO" id="GO:0005886">
    <property type="term" value="C:plasma membrane"/>
    <property type="evidence" value="ECO:0007669"/>
    <property type="project" value="TreeGrafter"/>
</dbReference>
<name>A0A645DIX0_9ZZZZ</name>
<dbReference type="Gene3D" id="2.40.10.340">
    <property type="entry name" value="Rod shape-determining protein MreC, domain 1"/>
    <property type="match status" value="1"/>
</dbReference>
<gene>
    <name evidence="6" type="ORF">SDC9_136315</name>
</gene>
<evidence type="ECO:0000256" key="3">
    <source>
        <dbReference type="ARBA" id="ARBA00022960"/>
    </source>
</evidence>